<dbReference type="CDD" id="cd04170">
    <property type="entry name" value="EF-G_bact"/>
    <property type="match status" value="1"/>
</dbReference>
<dbReference type="AlphaFoldDB" id="A0A2T0AXJ7"/>
<dbReference type="SUPFAM" id="SSF52540">
    <property type="entry name" value="P-loop containing nucleoside triphosphate hydrolases"/>
    <property type="match status" value="1"/>
</dbReference>
<dbReference type="InterPro" id="IPR009000">
    <property type="entry name" value="Transl_B-barrel_sf"/>
</dbReference>
<dbReference type="GO" id="GO:0003746">
    <property type="term" value="F:translation elongation factor activity"/>
    <property type="evidence" value="ECO:0007669"/>
    <property type="project" value="UniProtKB-UniRule"/>
</dbReference>
<protein>
    <recommendedName>
        <fullName evidence="2 5">Elongation factor G</fullName>
    </recommendedName>
</protein>
<dbReference type="InterPro" id="IPR005517">
    <property type="entry name" value="Transl_elong_EFG/EF2_IV"/>
</dbReference>
<dbReference type="Proteomes" id="UP000238415">
    <property type="component" value="Unassembled WGS sequence"/>
</dbReference>
<evidence type="ECO:0000256" key="5">
    <source>
        <dbReference type="NCBIfam" id="TIGR00484"/>
    </source>
</evidence>
<dbReference type="InterPro" id="IPR035647">
    <property type="entry name" value="EFG_III/V"/>
</dbReference>
<dbReference type="InterPro" id="IPR047872">
    <property type="entry name" value="EFG_IV"/>
</dbReference>
<feature type="domain" description="Tr-type G" evidence="6">
    <location>
        <begin position="7"/>
        <end position="279"/>
    </location>
</feature>
<dbReference type="PROSITE" id="PS51722">
    <property type="entry name" value="G_TR_2"/>
    <property type="match status" value="1"/>
</dbReference>
<dbReference type="FunFam" id="3.30.70.240:FF:000001">
    <property type="entry name" value="Elongation factor G"/>
    <property type="match status" value="1"/>
</dbReference>
<dbReference type="NCBIfam" id="TIGR00484">
    <property type="entry name" value="EF-G"/>
    <property type="match status" value="1"/>
</dbReference>
<dbReference type="SMART" id="SM00838">
    <property type="entry name" value="EFG_C"/>
    <property type="match status" value="1"/>
</dbReference>
<dbReference type="InterPro" id="IPR035649">
    <property type="entry name" value="EFG_V"/>
</dbReference>
<comment type="caution">
    <text evidence="7">The sequence shown here is derived from an EMBL/GenBank/DDBJ whole genome shotgun (WGS) entry which is preliminary data.</text>
</comment>
<dbReference type="InterPro" id="IPR020568">
    <property type="entry name" value="Ribosomal_Su5_D2-typ_SF"/>
</dbReference>
<evidence type="ECO:0000256" key="3">
    <source>
        <dbReference type="ARBA" id="ARBA00022741"/>
    </source>
</evidence>
<dbReference type="RefSeq" id="WP_106004349.1">
    <property type="nucleotide sequence ID" value="NZ_CP136419.1"/>
</dbReference>
<dbReference type="InterPro" id="IPR004540">
    <property type="entry name" value="Transl_elong_EFG/EF2"/>
</dbReference>
<dbReference type="NCBIfam" id="NF009381">
    <property type="entry name" value="PRK12740.1-5"/>
    <property type="match status" value="1"/>
</dbReference>
<dbReference type="Gene3D" id="3.40.50.300">
    <property type="entry name" value="P-loop containing nucleotide triphosphate hydrolases"/>
    <property type="match status" value="1"/>
</dbReference>
<dbReference type="PANTHER" id="PTHR43261">
    <property type="entry name" value="TRANSLATION ELONGATION FACTOR G-RELATED"/>
    <property type="match status" value="1"/>
</dbReference>
<dbReference type="NCBIfam" id="NF009891">
    <property type="entry name" value="PRK13351.1-1"/>
    <property type="match status" value="1"/>
</dbReference>
<dbReference type="EMBL" id="PVXM01000004">
    <property type="protein sequence ID" value="PRR75536.1"/>
    <property type="molecule type" value="Genomic_DNA"/>
</dbReference>
<dbReference type="Pfam" id="PF03764">
    <property type="entry name" value="EFG_IV"/>
    <property type="match status" value="1"/>
</dbReference>
<dbReference type="InterPro" id="IPR000640">
    <property type="entry name" value="EFG_V-like"/>
</dbReference>
<evidence type="ECO:0000256" key="2">
    <source>
        <dbReference type="ARBA" id="ARBA00017872"/>
    </source>
</evidence>
<dbReference type="InterPro" id="IPR041095">
    <property type="entry name" value="EFG_II"/>
</dbReference>
<dbReference type="SUPFAM" id="SSF54211">
    <property type="entry name" value="Ribosomal protein S5 domain 2-like"/>
    <property type="match status" value="1"/>
</dbReference>
<keyword evidence="3" id="KW-0547">Nucleotide-binding</keyword>
<dbReference type="CDD" id="cd04088">
    <property type="entry name" value="EFG_mtEFG_II"/>
    <property type="match status" value="1"/>
</dbReference>
<dbReference type="InterPro" id="IPR005225">
    <property type="entry name" value="Small_GTP-bd"/>
</dbReference>
<dbReference type="FunFam" id="3.30.230.10:FF:000003">
    <property type="entry name" value="Elongation factor G"/>
    <property type="match status" value="1"/>
</dbReference>
<dbReference type="CDD" id="cd01434">
    <property type="entry name" value="EFG_mtEFG1_IV"/>
    <property type="match status" value="1"/>
</dbReference>
<dbReference type="InterPro" id="IPR014721">
    <property type="entry name" value="Ribsml_uS5_D2-typ_fold_subgr"/>
</dbReference>
<dbReference type="GO" id="GO:0003924">
    <property type="term" value="F:GTPase activity"/>
    <property type="evidence" value="ECO:0007669"/>
    <property type="project" value="InterPro"/>
</dbReference>
<dbReference type="SUPFAM" id="SSF54980">
    <property type="entry name" value="EF-G C-terminal domain-like"/>
    <property type="match status" value="2"/>
</dbReference>
<keyword evidence="7" id="KW-0251">Elongation factor</keyword>
<dbReference type="Gene3D" id="3.30.70.240">
    <property type="match status" value="1"/>
</dbReference>
<organism evidence="7 8">
    <name type="scientific">Neomoorella humiferrea</name>
    <dbReference type="NCBI Taxonomy" id="676965"/>
    <lineage>
        <taxon>Bacteria</taxon>
        <taxon>Bacillati</taxon>
        <taxon>Bacillota</taxon>
        <taxon>Clostridia</taxon>
        <taxon>Neomoorellales</taxon>
        <taxon>Neomoorellaceae</taxon>
        <taxon>Neomoorella</taxon>
    </lineage>
</organism>
<accession>A0A2T0AXJ7</accession>
<dbReference type="GO" id="GO:0005525">
    <property type="term" value="F:GTP binding"/>
    <property type="evidence" value="ECO:0007669"/>
    <property type="project" value="UniProtKB-UniRule"/>
</dbReference>
<gene>
    <name evidence="7" type="primary">fusA_1</name>
    <name evidence="7" type="ORF">MOHU_03030</name>
</gene>
<keyword evidence="7" id="KW-0648">Protein biosynthesis</keyword>
<dbReference type="Gene3D" id="2.40.30.10">
    <property type="entry name" value="Translation factors"/>
    <property type="match status" value="1"/>
</dbReference>
<dbReference type="Gene3D" id="3.30.70.870">
    <property type="entry name" value="Elongation Factor G (Translational Gtpase), domain 3"/>
    <property type="match status" value="1"/>
</dbReference>
<dbReference type="SUPFAM" id="SSF50447">
    <property type="entry name" value="Translation proteins"/>
    <property type="match status" value="1"/>
</dbReference>
<dbReference type="InterPro" id="IPR027417">
    <property type="entry name" value="P-loop_NTPase"/>
</dbReference>
<dbReference type="CDD" id="cd03713">
    <property type="entry name" value="EFG_mtEFG_C"/>
    <property type="match status" value="1"/>
</dbReference>
<proteinExistence type="inferred from homology"/>
<dbReference type="FunFam" id="3.30.70.870:FF:000016">
    <property type="entry name" value="Translation elongation factor G"/>
    <property type="match status" value="1"/>
</dbReference>
<dbReference type="GO" id="GO:0032790">
    <property type="term" value="P:ribosome disassembly"/>
    <property type="evidence" value="ECO:0007669"/>
    <property type="project" value="TreeGrafter"/>
</dbReference>
<evidence type="ECO:0000256" key="1">
    <source>
        <dbReference type="ARBA" id="ARBA00005870"/>
    </source>
</evidence>
<dbReference type="FunFam" id="3.40.50.300:FF:001994">
    <property type="entry name" value="Translation elongation factor G"/>
    <property type="match status" value="1"/>
</dbReference>
<dbReference type="InterPro" id="IPR053905">
    <property type="entry name" value="EF-G-like_DII"/>
</dbReference>
<dbReference type="NCBIfam" id="TIGR00231">
    <property type="entry name" value="small_GTP"/>
    <property type="match status" value="1"/>
</dbReference>
<evidence type="ECO:0000313" key="7">
    <source>
        <dbReference type="EMBL" id="PRR75536.1"/>
    </source>
</evidence>
<dbReference type="SMART" id="SM00889">
    <property type="entry name" value="EFG_IV"/>
    <property type="match status" value="1"/>
</dbReference>
<dbReference type="OrthoDB" id="9804431at2"/>
<sequence length="683" mass="75477">MKVYPSSSIRNVGIVAHGGAGKTSLTEALLYNAGATKRLGRVDDGNTVTDYHPEEIKRKVTINTALAFAEWQDNKINILDTPGYSDFFGDVVSALRVVDSVIVVVSAVAGVEVQTEVVWEEAETRRLPRLAYVNKMDRENANFQKAVETMRERFKGHIVPVQLPIGAAETFSGVIDILEQKAYTYDGNGNEKVGPVPDEYKDEVASLRETIVEAAAEGDDELLMKYLDGEELTPDEIRRGLKQAIAEGKVIPVLCGSALKNMGVKPLLDYIVNYLPSPTDAAGKEASELEKENLAVLVFKTLADPYVGRLSMLRVYSGILKSDSSVYNANKENEEKIGQLFTLQGKNQATVSELRPGDIGAVAKLQFTTTGDTLTTKANPVKLEGIDFPEPTLPVAIRPKSKGDEDKLSNALARLLEEDPTLRLSKNNETRETILTGMGESHLDITLERLQRKFGVDVEMSTPKVPYRETIRTSVTRVEGKHKKQTGGHGQYGHVFIDMSPLPDKEFEFTETIFGGAVPRQYIPAVEKGIREAMQEGILAGYPVTNIKVNLADGSYHTVDSSEMAFKIAAGIAFRKAVEQAKPVLLEPIMNVEITVPEQFMGDIMGDLNSRRGRILGMEAKGKNQVIRAQVPLAEMYRYAINLKSITQGRGHFKMDFSHYEEVPANIAEKIIQEAKREREKEE</sequence>
<keyword evidence="8" id="KW-1185">Reference proteome</keyword>
<dbReference type="PANTHER" id="PTHR43261:SF6">
    <property type="entry name" value="ELONGATION FACTOR G-LIKE PROTEIN"/>
    <property type="match status" value="1"/>
</dbReference>
<evidence type="ECO:0000313" key="8">
    <source>
        <dbReference type="Proteomes" id="UP000238415"/>
    </source>
</evidence>
<dbReference type="Gene3D" id="3.30.230.10">
    <property type="match status" value="1"/>
</dbReference>
<evidence type="ECO:0000256" key="4">
    <source>
        <dbReference type="ARBA" id="ARBA00023134"/>
    </source>
</evidence>
<dbReference type="Pfam" id="PF00679">
    <property type="entry name" value="EFG_C"/>
    <property type="match status" value="1"/>
</dbReference>
<keyword evidence="4" id="KW-0342">GTP-binding</keyword>
<dbReference type="NCBIfam" id="NF009379">
    <property type="entry name" value="PRK12740.1-3"/>
    <property type="match status" value="1"/>
</dbReference>
<name>A0A2T0AXJ7_9FIRM</name>
<dbReference type="PRINTS" id="PR00315">
    <property type="entry name" value="ELONGATNFCT"/>
</dbReference>
<reference evidence="7 8" key="1">
    <citation type="submission" date="2018-03" db="EMBL/GenBank/DDBJ databases">
        <title>Genome sequence of Moorella humiferrea DSM 23265.</title>
        <authorList>
            <person name="Poehlein A."/>
            <person name="Daniel R."/>
        </authorList>
    </citation>
    <scope>NUCLEOTIDE SEQUENCE [LARGE SCALE GENOMIC DNA]</scope>
    <source>
        <strain evidence="7 8">DSM 23265</strain>
    </source>
</reference>
<dbReference type="CDD" id="cd16262">
    <property type="entry name" value="EFG_III"/>
    <property type="match status" value="1"/>
</dbReference>
<dbReference type="Pfam" id="PF00009">
    <property type="entry name" value="GTP_EFTU"/>
    <property type="match status" value="1"/>
</dbReference>
<dbReference type="InterPro" id="IPR000795">
    <property type="entry name" value="T_Tr_GTP-bd_dom"/>
</dbReference>
<comment type="similarity">
    <text evidence="1">Belongs to the TRAFAC class translation factor GTPase superfamily. Classic translation factor GTPase family. EF-G/EF-2 subfamily.</text>
</comment>
<dbReference type="InterPro" id="IPR009022">
    <property type="entry name" value="EFG_III"/>
</dbReference>
<evidence type="ECO:0000259" key="6">
    <source>
        <dbReference type="PROSITE" id="PS51722"/>
    </source>
</evidence>
<dbReference type="Pfam" id="PF22042">
    <property type="entry name" value="EF-G_D2"/>
    <property type="match status" value="1"/>
</dbReference>
<dbReference type="Pfam" id="PF14492">
    <property type="entry name" value="EFG_III"/>
    <property type="match status" value="1"/>
</dbReference>